<dbReference type="InterPro" id="IPR020843">
    <property type="entry name" value="ER"/>
</dbReference>
<dbReference type="Proteomes" id="UP000257143">
    <property type="component" value="Unassembled WGS sequence"/>
</dbReference>
<evidence type="ECO:0000313" key="3">
    <source>
        <dbReference type="Proteomes" id="UP000257143"/>
    </source>
</evidence>
<dbReference type="Gene3D" id="3.40.50.720">
    <property type="entry name" value="NAD(P)-binding Rossmann-like Domain"/>
    <property type="match status" value="1"/>
</dbReference>
<protein>
    <submittedName>
        <fullName evidence="2">Oxidoreductase</fullName>
    </submittedName>
</protein>
<dbReference type="PANTHER" id="PTHR43677">
    <property type="entry name" value="SHORT-CHAIN DEHYDROGENASE/REDUCTASE"/>
    <property type="match status" value="1"/>
</dbReference>
<dbReference type="NCBIfam" id="TIGR02823">
    <property type="entry name" value="oxido_YhdH"/>
    <property type="match status" value="1"/>
</dbReference>
<sequence>MGTFQALVLNKIDDQTNLDVKQLTLDELPEGEVTIKVAYSSVNYKDGLVGIKNQMVKSYPLIPGIDLSGTIMESTDERYQEGDEVIVTSYKLGTGHSGGFSEVARVPAAWVVPLPEGLSLKEAMVLGTAGLTAALSVDKLENAGLKPEDGPILVAGATGGVGSIAVNILADRGYEVVASTGKANQEAYLKQLGAKEIIHRNEIVETEPQLAREKKWAAAIDPVGGKTLQYILTTLKYGGSVATCGLAGGVEVATTVIPFISRSINWLGIDSVMYPMDKRLKAWNRLGGDLKPSALNDEMVIEVTLAELPKVLRDILEGKVRGRTIVKL</sequence>
<dbReference type="SUPFAM" id="SSF50129">
    <property type="entry name" value="GroES-like"/>
    <property type="match status" value="1"/>
</dbReference>
<dbReference type="InterPro" id="IPR036291">
    <property type="entry name" value="NAD(P)-bd_dom_sf"/>
</dbReference>
<dbReference type="OrthoDB" id="9782155at2"/>
<comment type="caution">
    <text evidence="2">The sequence shown here is derived from an EMBL/GenBank/DDBJ whole genome shotgun (WGS) entry which is preliminary data.</text>
</comment>
<evidence type="ECO:0000259" key="1">
    <source>
        <dbReference type="SMART" id="SM00829"/>
    </source>
</evidence>
<dbReference type="SUPFAM" id="SSF51735">
    <property type="entry name" value="NAD(P)-binding Rossmann-fold domains"/>
    <property type="match status" value="1"/>
</dbReference>
<dbReference type="EMBL" id="PIOC01000010">
    <property type="protein sequence ID" value="RDW20107.1"/>
    <property type="molecule type" value="Genomic_DNA"/>
</dbReference>
<feature type="domain" description="Enoyl reductase (ER)" evidence="1">
    <location>
        <begin position="2"/>
        <end position="326"/>
    </location>
</feature>
<evidence type="ECO:0000313" key="2">
    <source>
        <dbReference type="EMBL" id="RDW20107.1"/>
    </source>
</evidence>
<dbReference type="RefSeq" id="WP_115772026.1">
    <property type="nucleotide sequence ID" value="NZ_PIOC01000010.1"/>
</dbReference>
<dbReference type="AlphaFoldDB" id="A0A3D8PX40"/>
<keyword evidence="3" id="KW-1185">Reference proteome</keyword>
<dbReference type="InterPro" id="IPR011032">
    <property type="entry name" value="GroES-like_sf"/>
</dbReference>
<dbReference type="GO" id="GO:0043957">
    <property type="term" value="F:acryloyl-CoA reductase (NADPH) activity"/>
    <property type="evidence" value="ECO:0007669"/>
    <property type="project" value="TreeGrafter"/>
</dbReference>
<dbReference type="InterPro" id="IPR014188">
    <property type="entry name" value="Acrylyl-CoA_reductase_AcuI"/>
</dbReference>
<proteinExistence type="predicted"/>
<name>A0A3D8PX40_9BACI</name>
<dbReference type="PANTHER" id="PTHR43677:SF1">
    <property type="entry name" value="ACRYLYL-COA REDUCTASE ACUI-RELATED"/>
    <property type="match status" value="1"/>
</dbReference>
<gene>
    <name evidence="2" type="ORF">CWR48_05160</name>
</gene>
<dbReference type="SMART" id="SM00829">
    <property type="entry name" value="PKS_ER"/>
    <property type="match status" value="1"/>
</dbReference>
<dbReference type="Pfam" id="PF08240">
    <property type="entry name" value="ADH_N"/>
    <property type="match status" value="1"/>
</dbReference>
<dbReference type="Pfam" id="PF00107">
    <property type="entry name" value="ADH_zinc_N"/>
    <property type="match status" value="1"/>
</dbReference>
<reference evidence="3" key="1">
    <citation type="submission" date="2017-11" db="EMBL/GenBank/DDBJ databases">
        <authorList>
            <person name="Zhu W."/>
        </authorList>
    </citation>
    <scope>NUCLEOTIDE SEQUENCE [LARGE SCALE GENOMIC DNA]</scope>
    <source>
        <strain evidence="3">CAU 1183</strain>
    </source>
</reference>
<dbReference type="InterPro" id="IPR051397">
    <property type="entry name" value="Zn-ADH-like_protein"/>
</dbReference>
<accession>A0A3D8PX40</accession>
<dbReference type="Gene3D" id="3.90.180.10">
    <property type="entry name" value="Medium-chain alcohol dehydrogenases, catalytic domain"/>
    <property type="match status" value="1"/>
</dbReference>
<organism evidence="2 3">
    <name type="scientific">Oceanobacillus arenosus</name>
    <dbReference type="NCBI Taxonomy" id="1229153"/>
    <lineage>
        <taxon>Bacteria</taxon>
        <taxon>Bacillati</taxon>
        <taxon>Bacillota</taxon>
        <taxon>Bacilli</taxon>
        <taxon>Bacillales</taxon>
        <taxon>Bacillaceae</taxon>
        <taxon>Oceanobacillus</taxon>
    </lineage>
</organism>
<dbReference type="InterPro" id="IPR013149">
    <property type="entry name" value="ADH-like_C"/>
</dbReference>
<dbReference type="InterPro" id="IPR013154">
    <property type="entry name" value="ADH-like_N"/>
</dbReference>